<accession>A0A4Z1L6L7</accession>
<feature type="region of interest" description="Disordered" evidence="1">
    <location>
        <begin position="40"/>
        <end position="91"/>
    </location>
</feature>
<evidence type="ECO:0000313" key="2">
    <source>
        <dbReference type="EMBL" id="TGO92449.1"/>
    </source>
</evidence>
<name>A0A4Z1L6L7_9HELO</name>
<organism evidence="2 3">
    <name type="scientific">Botrytis porri</name>
    <dbReference type="NCBI Taxonomy" id="87229"/>
    <lineage>
        <taxon>Eukaryota</taxon>
        <taxon>Fungi</taxon>
        <taxon>Dikarya</taxon>
        <taxon>Ascomycota</taxon>
        <taxon>Pezizomycotina</taxon>
        <taxon>Leotiomycetes</taxon>
        <taxon>Helotiales</taxon>
        <taxon>Sclerotiniaceae</taxon>
        <taxon>Botrytis</taxon>
    </lineage>
</organism>
<sequence>MARPKRERLTLMPEECKVQMREQKRRSVWEAAEELERQAKKTKVLADDGTNIDRNEDEEENEEEEERRRRIETKTRRVREYREKTTTRKKV</sequence>
<evidence type="ECO:0000256" key="1">
    <source>
        <dbReference type="SAM" id="MobiDB-lite"/>
    </source>
</evidence>
<protein>
    <submittedName>
        <fullName evidence="2">Uncharacterized protein</fullName>
    </submittedName>
</protein>
<dbReference type="EMBL" id="PQXO01000003">
    <property type="protein sequence ID" value="TGO92449.1"/>
    <property type="molecule type" value="Genomic_DNA"/>
</dbReference>
<proteinExistence type="predicted"/>
<reference evidence="2 3" key="1">
    <citation type="submission" date="2017-12" db="EMBL/GenBank/DDBJ databases">
        <title>Comparative genomics of Botrytis spp.</title>
        <authorList>
            <person name="Valero-Jimenez C.A."/>
            <person name="Tapia P."/>
            <person name="Veloso J."/>
            <person name="Silva-Moreno E."/>
            <person name="Staats M."/>
            <person name="Valdes J.H."/>
            <person name="Van Kan J.A.L."/>
        </authorList>
    </citation>
    <scope>NUCLEOTIDE SEQUENCE [LARGE SCALE GENOMIC DNA]</scope>
    <source>
        <strain evidence="2 3">MUCL3349</strain>
    </source>
</reference>
<feature type="compositionally biased region" description="Acidic residues" evidence="1">
    <location>
        <begin position="55"/>
        <end position="65"/>
    </location>
</feature>
<comment type="caution">
    <text evidence="2">The sequence shown here is derived from an EMBL/GenBank/DDBJ whole genome shotgun (WGS) entry which is preliminary data.</text>
</comment>
<dbReference type="Proteomes" id="UP000297280">
    <property type="component" value="Unassembled WGS sequence"/>
</dbReference>
<gene>
    <name evidence="2" type="ORF">BPOR_0003g00470</name>
</gene>
<evidence type="ECO:0000313" key="3">
    <source>
        <dbReference type="Proteomes" id="UP000297280"/>
    </source>
</evidence>
<feature type="compositionally biased region" description="Basic and acidic residues" evidence="1">
    <location>
        <begin position="66"/>
        <end position="91"/>
    </location>
</feature>
<keyword evidence="3" id="KW-1185">Reference proteome</keyword>
<dbReference type="AlphaFoldDB" id="A0A4Z1L6L7"/>